<reference evidence="1" key="1">
    <citation type="submission" date="2014-11" db="EMBL/GenBank/DDBJ databases">
        <authorList>
            <person name="Amaro Gonzalez C."/>
        </authorList>
    </citation>
    <scope>NUCLEOTIDE SEQUENCE</scope>
</reference>
<dbReference type="EMBL" id="GBXM01034124">
    <property type="protein sequence ID" value="JAH74453.1"/>
    <property type="molecule type" value="Transcribed_RNA"/>
</dbReference>
<dbReference type="AlphaFoldDB" id="A0A0E9VB65"/>
<accession>A0A0E9VB65</accession>
<sequence>MKIVCKQRRGQQGTAHLAVSGRHVHHRKIYISVSRFV</sequence>
<protein>
    <submittedName>
        <fullName evidence="1">Uncharacterized protein</fullName>
    </submittedName>
</protein>
<proteinExistence type="predicted"/>
<reference evidence="1" key="2">
    <citation type="journal article" date="2015" name="Fish Shellfish Immunol.">
        <title>Early steps in the European eel (Anguilla anguilla)-Vibrio vulnificus interaction in the gills: Role of the RtxA13 toxin.</title>
        <authorList>
            <person name="Callol A."/>
            <person name="Pajuelo D."/>
            <person name="Ebbesson L."/>
            <person name="Teles M."/>
            <person name="MacKenzie S."/>
            <person name="Amaro C."/>
        </authorList>
    </citation>
    <scope>NUCLEOTIDE SEQUENCE</scope>
</reference>
<organism evidence="1">
    <name type="scientific">Anguilla anguilla</name>
    <name type="common">European freshwater eel</name>
    <name type="synonym">Muraena anguilla</name>
    <dbReference type="NCBI Taxonomy" id="7936"/>
    <lineage>
        <taxon>Eukaryota</taxon>
        <taxon>Metazoa</taxon>
        <taxon>Chordata</taxon>
        <taxon>Craniata</taxon>
        <taxon>Vertebrata</taxon>
        <taxon>Euteleostomi</taxon>
        <taxon>Actinopterygii</taxon>
        <taxon>Neopterygii</taxon>
        <taxon>Teleostei</taxon>
        <taxon>Anguilliformes</taxon>
        <taxon>Anguillidae</taxon>
        <taxon>Anguilla</taxon>
    </lineage>
</organism>
<name>A0A0E9VB65_ANGAN</name>
<evidence type="ECO:0000313" key="1">
    <source>
        <dbReference type="EMBL" id="JAH74453.1"/>
    </source>
</evidence>